<reference evidence="10 11" key="2">
    <citation type="submission" date="2016-08" db="EMBL/GenBank/DDBJ databases">
        <title>Pervasive Adenine N6-methylation of Active Genes in Fungi.</title>
        <authorList>
            <consortium name="DOE Joint Genome Institute"/>
            <person name="Mondo S.J."/>
            <person name="Dannebaum R.O."/>
            <person name="Kuo R.C."/>
            <person name="Labutti K."/>
            <person name="Haridas S."/>
            <person name="Kuo A."/>
            <person name="Salamov A."/>
            <person name="Ahrendt S.R."/>
            <person name="Lipzen A."/>
            <person name="Sullivan W."/>
            <person name="Andreopoulos W.B."/>
            <person name="Clum A."/>
            <person name="Lindquist E."/>
            <person name="Daum C."/>
            <person name="Ramamoorthy G.K."/>
            <person name="Gryganskyi A."/>
            <person name="Culley D."/>
            <person name="Magnuson J.K."/>
            <person name="James T.Y."/>
            <person name="O'Malley M.A."/>
            <person name="Stajich J.E."/>
            <person name="Spatafora J.W."/>
            <person name="Visel A."/>
            <person name="Grigoriev I.V."/>
        </authorList>
    </citation>
    <scope>NUCLEOTIDE SEQUENCE [LARGE SCALE GENOMIC DNA]</scope>
    <source>
        <strain evidence="10 11">S4</strain>
    </source>
</reference>
<dbReference type="InterPro" id="IPR036961">
    <property type="entry name" value="Kinesin_motor_dom_sf"/>
</dbReference>
<dbReference type="InterPro" id="IPR000048">
    <property type="entry name" value="IQ_motif_EF-hand-BS"/>
</dbReference>
<accession>A0A1Y1XQS8</accession>
<dbReference type="GO" id="GO:0030048">
    <property type="term" value="P:actin filament-based movement"/>
    <property type="evidence" value="ECO:0007669"/>
    <property type="project" value="TreeGrafter"/>
</dbReference>
<protein>
    <submittedName>
        <fullName evidence="10">Uncharacterized protein</fullName>
    </submittedName>
</protein>
<dbReference type="FunFam" id="1.10.10.820:FF:000001">
    <property type="entry name" value="Myosin heavy chain"/>
    <property type="match status" value="1"/>
</dbReference>
<dbReference type="AlphaFoldDB" id="A0A1Y1XQS8"/>
<dbReference type="GO" id="GO:0006897">
    <property type="term" value="P:endocytosis"/>
    <property type="evidence" value="ECO:0007669"/>
    <property type="project" value="TreeGrafter"/>
</dbReference>
<organism evidence="10 11">
    <name type="scientific">Anaeromyces robustus</name>
    <dbReference type="NCBI Taxonomy" id="1754192"/>
    <lineage>
        <taxon>Eukaryota</taxon>
        <taxon>Fungi</taxon>
        <taxon>Fungi incertae sedis</taxon>
        <taxon>Chytridiomycota</taxon>
        <taxon>Chytridiomycota incertae sedis</taxon>
        <taxon>Neocallimastigomycetes</taxon>
        <taxon>Neocallimastigales</taxon>
        <taxon>Neocallimastigaceae</taxon>
        <taxon>Anaeromyces</taxon>
    </lineage>
</organism>
<dbReference type="EMBL" id="MCFG01000002">
    <property type="protein sequence ID" value="ORX88098.1"/>
    <property type="molecule type" value="Genomic_DNA"/>
</dbReference>
<keyword evidence="6 7" id="KW-0009">Actin-binding</keyword>
<dbReference type="GO" id="GO:0005737">
    <property type="term" value="C:cytoplasm"/>
    <property type="evidence" value="ECO:0007669"/>
    <property type="project" value="TreeGrafter"/>
</dbReference>
<gene>
    <name evidence="10" type="ORF">BCR32DRAFT_214743</name>
</gene>
<dbReference type="PANTHER" id="PTHR13140">
    <property type="entry name" value="MYOSIN"/>
    <property type="match status" value="1"/>
</dbReference>
<dbReference type="SUPFAM" id="SSF52540">
    <property type="entry name" value="P-loop containing nucleoside triphosphate hydrolases"/>
    <property type="match status" value="1"/>
</dbReference>
<comment type="similarity">
    <text evidence="1 7">Belongs to the TRAFAC class myosin-kinesin ATPase superfamily. Myosin family.</text>
</comment>
<name>A0A1Y1XQS8_9FUNG</name>
<evidence type="ECO:0000256" key="3">
    <source>
        <dbReference type="ARBA" id="ARBA00022840"/>
    </source>
</evidence>
<evidence type="ECO:0000259" key="9">
    <source>
        <dbReference type="PROSITE" id="PS51757"/>
    </source>
</evidence>
<evidence type="ECO:0000256" key="4">
    <source>
        <dbReference type="ARBA" id="ARBA00023123"/>
    </source>
</evidence>
<evidence type="ECO:0000259" key="8">
    <source>
        <dbReference type="PROSITE" id="PS51456"/>
    </source>
</evidence>
<feature type="binding site" evidence="7">
    <location>
        <begin position="98"/>
        <end position="105"/>
    </location>
    <ligand>
        <name>ATP</name>
        <dbReference type="ChEBI" id="CHEBI:30616"/>
    </ligand>
</feature>
<feature type="region of interest" description="Actin-binding" evidence="7">
    <location>
        <begin position="569"/>
        <end position="591"/>
    </location>
</feature>
<dbReference type="STRING" id="1754192.A0A1Y1XQS8"/>
<dbReference type="PROSITE" id="PS51456">
    <property type="entry name" value="MYOSIN_MOTOR"/>
    <property type="match status" value="1"/>
</dbReference>
<dbReference type="CDD" id="cd01378">
    <property type="entry name" value="MYSc_Myo1"/>
    <property type="match status" value="1"/>
</dbReference>
<evidence type="ECO:0000313" key="10">
    <source>
        <dbReference type="EMBL" id="ORX88098.1"/>
    </source>
</evidence>
<feature type="domain" description="TH1" evidence="9">
    <location>
        <begin position="862"/>
        <end position="1038"/>
    </location>
</feature>
<dbReference type="GO" id="GO:0051015">
    <property type="term" value="F:actin filament binding"/>
    <property type="evidence" value="ECO:0007669"/>
    <property type="project" value="TreeGrafter"/>
</dbReference>
<keyword evidence="5 7" id="KW-0505">Motor protein</keyword>
<evidence type="ECO:0000256" key="2">
    <source>
        <dbReference type="ARBA" id="ARBA00022741"/>
    </source>
</evidence>
<evidence type="ECO:0000313" key="11">
    <source>
        <dbReference type="Proteomes" id="UP000193944"/>
    </source>
</evidence>
<dbReference type="Pfam" id="PF06017">
    <property type="entry name" value="Myosin_TH1"/>
    <property type="match status" value="1"/>
</dbReference>
<dbReference type="GO" id="GO:0016459">
    <property type="term" value="C:myosin complex"/>
    <property type="evidence" value="ECO:0007669"/>
    <property type="project" value="UniProtKB-KW"/>
</dbReference>
<dbReference type="PANTHER" id="PTHR13140:SF679">
    <property type="entry name" value="UNCONVENTIONAL MYOSIN IC"/>
    <property type="match status" value="1"/>
</dbReference>
<dbReference type="Gene3D" id="1.20.120.720">
    <property type="entry name" value="Myosin VI head, motor domain, U50 subdomain"/>
    <property type="match status" value="1"/>
</dbReference>
<dbReference type="Gene3D" id="4.10.270.10">
    <property type="entry name" value="Myosin, subunit A"/>
    <property type="match status" value="1"/>
</dbReference>
<proteinExistence type="inferred from homology"/>
<comment type="caution">
    <text evidence="10">The sequence shown here is derived from an EMBL/GenBank/DDBJ whole genome shotgun (WGS) entry which is preliminary data.</text>
</comment>
<reference evidence="10 11" key="1">
    <citation type="submission" date="2016-08" db="EMBL/GenBank/DDBJ databases">
        <title>A Parts List for Fungal Cellulosomes Revealed by Comparative Genomics.</title>
        <authorList>
            <consortium name="DOE Joint Genome Institute"/>
            <person name="Haitjema C.H."/>
            <person name="Gilmore S.P."/>
            <person name="Henske J.K."/>
            <person name="Solomon K.V."/>
            <person name="De Groot R."/>
            <person name="Kuo A."/>
            <person name="Mondo S.J."/>
            <person name="Salamov A.A."/>
            <person name="Labutti K."/>
            <person name="Zhao Z."/>
            <person name="Chiniquy J."/>
            <person name="Barry K."/>
            <person name="Brewer H.M."/>
            <person name="Purvine S.O."/>
            <person name="Wright A.T."/>
            <person name="Boxma B."/>
            <person name="Van Alen T."/>
            <person name="Hackstein J.H."/>
            <person name="Baker S.E."/>
            <person name="Grigoriev I.V."/>
            <person name="O'Malley M.A."/>
        </authorList>
    </citation>
    <scope>NUCLEOTIDE SEQUENCE [LARGE SCALE GENOMIC DNA]</scope>
    <source>
        <strain evidence="10 11">S4</strain>
    </source>
</reference>
<keyword evidence="11" id="KW-1185">Reference proteome</keyword>
<dbReference type="Gene3D" id="3.40.850.10">
    <property type="entry name" value="Kinesin motor domain"/>
    <property type="match status" value="1"/>
</dbReference>
<dbReference type="PROSITE" id="PS51757">
    <property type="entry name" value="TH1"/>
    <property type="match status" value="1"/>
</dbReference>
<evidence type="ECO:0000256" key="6">
    <source>
        <dbReference type="ARBA" id="ARBA00023203"/>
    </source>
</evidence>
<dbReference type="SMART" id="SM00015">
    <property type="entry name" value="IQ"/>
    <property type="match status" value="2"/>
</dbReference>
<keyword evidence="3 7" id="KW-0067">ATP-binding</keyword>
<dbReference type="Gene3D" id="1.20.58.530">
    <property type="match status" value="1"/>
</dbReference>
<dbReference type="PROSITE" id="PS50096">
    <property type="entry name" value="IQ"/>
    <property type="match status" value="1"/>
</dbReference>
<dbReference type="InterPro" id="IPR036072">
    <property type="entry name" value="MYSc_Myo1"/>
</dbReference>
<dbReference type="Pfam" id="PF00063">
    <property type="entry name" value="Myosin_head"/>
    <property type="match status" value="1"/>
</dbReference>
<dbReference type="PRINTS" id="PR00193">
    <property type="entry name" value="MYOSINHEAVY"/>
</dbReference>
<dbReference type="GO" id="GO:0005886">
    <property type="term" value="C:plasma membrane"/>
    <property type="evidence" value="ECO:0007669"/>
    <property type="project" value="TreeGrafter"/>
</dbReference>
<dbReference type="InterPro" id="IPR010926">
    <property type="entry name" value="Myosin_TH1"/>
</dbReference>
<dbReference type="OrthoDB" id="6108017at2759"/>
<dbReference type="Gene3D" id="1.20.5.4820">
    <property type="match status" value="1"/>
</dbReference>
<evidence type="ECO:0000256" key="1">
    <source>
        <dbReference type="ARBA" id="ARBA00008314"/>
    </source>
</evidence>
<evidence type="ECO:0000256" key="7">
    <source>
        <dbReference type="PROSITE-ProRule" id="PRU00782"/>
    </source>
</evidence>
<dbReference type="InterPro" id="IPR027417">
    <property type="entry name" value="P-loop_NTPase"/>
</dbReference>
<dbReference type="Gene3D" id="1.10.10.820">
    <property type="match status" value="1"/>
</dbReference>
<dbReference type="Proteomes" id="UP000193944">
    <property type="component" value="Unassembled WGS sequence"/>
</dbReference>
<dbReference type="SMART" id="SM00242">
    <property type="entry name" value="MYSc"/>
    <property type="match status" value="1"/>
</dbReference>
<dbReference type="GO" id="GO:0007015">
    <property type="term" value="P:actin filament organization"/>
    <property type="evidence" value="ECO:0007669"/>
    <property type="project" value="TreeGrafter"/>
</dbReference>
<keyword evidence="2 7" id="KW-0547">Nucleotide-binding</keyword>
<keyword evidence="4 7" id="KW-0518">Myosin</keyword>
<dbReference type="GO" id="GO:0005524">
    <property type="term" value="F:ATP binding"/>
    <property type="evidence" value="ECO:0007669"/>
    <property type="project" value="UniProtKB-UniRule"/>
</dbReference>
<feature type="domain" description="Myosin motor" evidence="8">
    <location>
        <begin position="5"/>
        <end position="692"/>
    </location>
</feature>
<dbReference type="GO" id="GO:0000146">
    <property type="term" value="F:microfilament motor activity"/>
    <property type="evidence" value="ECO:0007669"/>
    <property type="project" value="TreeGrafter"/>
</dbReference>
<dbReference type="InterPro" id="IPR001609">
    <property type="entry name" value="Myosin_head_motor_dom-like"/>
</dbReference>
<sequence length="1038" mass="119658">MTEEIEVSDFVMMSDISEQSMLDLLKERFGKDKIYTLIRDVVVSVNPYKKIDIYSKRDIDRYKGKNIYELPPHIYTVADTAFLNLRDQEQDQCIIISGESGAGKTEASKLIMEYIAAVSGSSLEVDKVKSKLLESNPVLEAFGNAKTTRNDNSSRFGKYMDLQFDFLGNPIGGMITTYLLEKSRVVNPAKDERTFHIFYHLLGGADKSLLDKLHLTGNFEDYEYLKKSNCTTVTDLNDKTQFNSILKALDCIGFKKEEQDTLFNCIAAILHIGNLKYNKDENDDDKAVIENPELCGIISELLNVQTDDLISALTYRTVIDKNKNSDQKNIKVPLNLEKALSCQDTLAKTLYEKLFSWLVGCINNNIFHGKNDGTHKYVIGVLDIYGFEIFKTNGFEQFTINYCNEKLQQLFIELTLKSEQEEYNNEGIKWENIDYFNNQIICDLIESKTNSVIALLNEECIRPGVKSDMAFLEKLNNNVINHPHYDSREKTRSSKDIDINMFKIKHYAGDVIYTVDGFIEKNMDLLYNDISFVLNSSSNPSLREMFPQNIDNISMKIPETIGTQFKNSMGQLIKNLTSKNPHYIRCIKPNNNKQSGVFDDELCLHQCRYLGLLENVRVRRAGYCYRKEFSKFIERFKLLTPQTWPNWRGEPQEGIKIILKAAGFADDDYCIGKTKVFIKKPQMVFHLENMRNDKENDIATIIRANWYAYIYRKRYLQDLNDIINVQSMIRTKREAEKFRDTVKKVVTLQTHCRGYLTRKHIKKEHLKLPKFCTKIIARQWKAYKGVKMLKEMSEASKKASNWRSVQWPDDKYSSSKDLKESYEILKKVHDRINAKKYRKSLDPERKDYLEWKCTAMDKFSNKATWSTSATSKYEKDSLNIKASQNDKWSKVCSDDSKIVQSFDCTKFHRKNLKKEVPRKFVVTENDLYLLSTALGLKDKIPFNSVNEIGCSTKKDGIIIFHTTELKGDLMIRTDDKCIEAVSQICLAAKKKGKDIKVTVSDNQNFNNTKKTVPIEFADGSGTLSVTGAKDKFVINVPN</sequence>
<evidence type="ECO:0000256" key="5">
    <source>
        <dbReference type="ARBA" id="ARBA00023175"/>
    </source>
</evidence>
<dbReference type="FunFam" id="1.20.58.530:FF:000004">
    <property type="entry name" value="Unconventional myosin ID"/>
    <property type="match status" value="1"/>
</dbReference>